<evidence type="ECO:0000259" key="3">
    <source>
        <dbReference type="PROSITE" id="PS51192"/>
    </source>
</evidence>
<dbReference type="PROSITE" id="PS51194">
    <property type="entry name" value="HELICASE_CTER"/>
    <property type="match status" value="1"/>
</dbReference>
<dbReference type="Pfam" id="PF09369">
    <property type="entry name" value="MZB"/>
    <property type="match status" value="1"/>
</dbReference>
<keyword evidence="5" id="KW-0378">Hydrolase</keyword>
<dbReference type="GO" id="GO:0004386">
    <property type="term" value="F:helicase activity"/>
    <property type="evidence" value="ECO:0007669"/>
    <property type="project" value="UniProtKB-KW"/>
</dbReference>
<dbReference type="Pfam" id="PF00271">
    <property type="entry name" value="Helicase_C"/>
    <property type="match status" value="1"/>
</dbReference>
<dbReference type="Proteomes" id="UP001592581">
    <property type="component" value="Unassembled WGS sequence"/>
</dbReference>
<evidence type="ECO:0000256" key="1">
    <source>
        <dbReference type="ARBA" id="ARBA00022741"/>
    </source>
</evidence>
<accession>A0ABV6XFD5</accession>
<keyword evidence="6" id="KW-1185">Reference proteome</keyword>
<dbReference type="InterPro" id="IPR011545">
    <property type="entry name" value="DEAD/DEAH_box_helicase_dom"/>
</dbReference>
<evidence type="ECO:0000313" key="6">
    <source>
        <dbReference type="Proteomes" id="UP001592581"/>
    </source>
</evidence>
<dbReference type="PANTHER" id="PTHR47957:SF3">
    <property type="entry name" value="ATP-DEPENDENT HELICASE HRQ1"/>
    <property type="match status" value="1"/>
</dbReference>
<dbReference type="PROSITE" id="PS51192">
    <property type="entry name" value="HELICASE_ATP_BIND_1"/>
    <property type="match status" value="1"/>
</dbReference>
<dbReference type="Pfam" id="PF00270">
    <property type="entry name" value="DEAD"/>
    <property type="match status" value="1"/>
</dbReference>
<dbReference type="Gene3D" id="3.40.50.300">
    <property type="entry name" value="P-loop containing nucleotide triphosphate hydrolases"/>
    <property type="match status" value="2"/>
</dbReference>
<dbReference type="InterPro" id="IPR014001">
    <property type="entry name" value="Helicase_ATP-bd"/>
</dbReference>
<name>A0ABV6XFD5_9ACTN</name>
<reference evidence="5 6" key="1">
    <citation type="submission" date="2024-06" db="EMBL/GenBank/DDBJ databases">
        <authorList>
            <person name="Lee S.D."/>
        </authorList>
    </citation>
    <scope>NUCLEOTIDE SEQUENCE [LARGE SCALE GENOMIC DNA]</scope>
    <source>
        <strain evidence="5 6">N1-10</strain>
    </source>
</reference>
<dbReference type="SUPFAM" id="SSF52540">
    <property type="entry name" value="P-loop containing nucleoside triphosphate hydrolases"/>
    <property type="match status" value="2"/>
</dbReference>
<evidence type="ECO:0000259" key="4">
    <source>
        <dbReference type="PROSITE" id="PS51194"/>
    </source>
</evidence>
<dbReference type="EMBL" id="JBEUKS010000001">
    <property type="protein sequence ID" value="MFC1436951.1"/>
    <property type="molecule type" value="Genomic_DNA"/>
</dbReference>
<keyword evidence="1" id="KW-0547">Nucleotide-binding</keyword>
<protein>
    <submittedName>
        <fullName evidence="5">DEAD/DEAH box helicase</fullName>
    </submittedName>
</protein>
<keyword evidence="5" id="KW-0347">Helicase</keyword>
<comment type="caution">
    <text evidence="5">The sequence shown here is derived from an EMBL/GenBank/DDBJ whole genome shotgun (WGS) entry which is preliminary data.</text>
</comment>
<gene>
    <name evidence="5" type="ORF">ABUW04_01655</name>
</gene>
<keyword evidence="2" id="KW-0067">ATP-binding</keyword>
<evidence type="ECO:0000313" key="5">
    <source>
        <dbReference type="EMBL" id="MFC1436951.1"/>
    </source>
</evidence>
<organism evidence="5 6">
    <name type="scientific">Streptacidiphilus jeojiensis</name>
    <dbReference type="NCBI Taxonomy" id="3229225"/>
    <lineage>
        <taxon>Bacteria</taxon>
        <taxon>Bacillati</taxon>
        <taxon>Actinomycetota</taxon>
        <taxon>Actinomycetes</taxon>
        <taxon>Kitasatosporales</taxon>
        <taxon>Streptomycetaceae</taxon>
        <taxon>Streptacidiphilus</taxon>
    </lineage>
</organism>
<dbReference type="InterPro" id="IPR001650">
    <property type="entry name" value="Helicase_C-like"/>
</dbReference>
<dbReference type="RefSeq" id="WP_380561933.1">
    <property type="nucleotide sequence ID" value="NZ_JBEUKS010000001.1"/>
</dbReference>
<feature type="domain" description="Helicase C-terminal" evidence="4">
    <location>
        <begin position="1022"/>
        <end position="1186"/>
    </location>
</feature>
<sequence>MLPSLAADDLRRALATYLTTSFALADDDVREELEAFLERPESRLFRGPYLRVRTPFRDARAGWEKSLDWWPKGFRPYTHQATAWQRLSSKSGHTPQPTIVTTGTGSGKTESFLVPILDHCARAKAAGVKGVKALLLYPMNALADDQARRIDEFLATNPALSALTAGIYIGGAAGNRTPADEDENAPGSYARETGATAIKPTELSPSSRLMTDREAIRATPPDIILTNYKMLDLLLQRVSDVPLWQDGGLTYVVLDEFHTYDGAQGTDVAMLLRRLGAATGKAEPGKPLGTITPVATSATLGGTPSADDGLTAVHATADGPQKSDRELLREFAEKVFGMPFPDDSLIGEDRQSPADFVSELNFLLPDPSPTALATVADPLDDLPGVPTSLNELAKLVVGLDTADPVALGLKLRQHKLILALLDVAGDTPVTVPDIAREFAKRGGGAAWDEAARTDMRLVETALARLLALVSTARIEETTEAGTRVRPFLRVEAQLWIREVRRVIRAATPTPHFRWFDDDGPTADSKPNRANLAVYPSGEIDSSADGESDGDVAPFVRPVGPAYRCHLPAVYCRHCGRSGWAALSTELEWRQLKTKPLDIYRASAQGNRAVRWMIRARPGEPTPVFLHAEEAELRSVSSDETVPVITTAGPLPGGAGNTDKCPSCDLTDGMRFLGAGTATLASVTATQLFSNRGLSDLERKLLVFTDSVQDATHRAAFIANRSFGFTFRGLLHDNLKPGEPVAVHDLATNAAEAVVTAAEKDERSKLASIVPPDLRDNPEIRTLLSGEGFSDAGAYMLQDRMVFQTLLEFGLRSRLGRTLELTRTAAAEVHLPSSEAVVKELRERHQRIPGQITLPADDADYRVYLRGLLERMRLRGALFHPWLKEYIAQAGARRWPIWGGRPTGMPAFPRGLAAPTFPILGRSGRSEFDSLNGDNTWFADWGHRTLGCERREARAVAEITMKLLAQREVLATYPADGGATVYALKPRNIMVHSLAEDPSLPSDQQTKVNEQGVRCDSCTWRHTVPPHVREAWLGTPCLRFQCDGRFTTDDRDYSNDYYRHLYTVDHPGDVLTAEHTGALSRARREEVEQAFKLRPSPFDPNVLTCTPTLELGIDIGDLSAVLLASLPPAPANYAQRIGRAGRRTGNSLTVTFVPRGARNQYYLHAPEQMIAGRIIPPDCYLDASEILRRQYLAYLLDRAADRALWRDTMMPEQAMPHRIGELFTRGLAEDGWFRRFLDVAQVRHAEFADAFIALFPAMSEQAKQGLRVFAELELEQTVGQAATAWRKRLEALRSRSRQIGRAFDALSTASGDRERDEQRRQLYAERKSVRKRQDALVGENSVNAMVRLGLLPNYTLYDDATLLDATLWWKTPDGEFEEQLTEYGRGSRTALVELAPGNTFHTDGYKYIVNGLDLGAGEGDTAYAKWRLCPECGYVATAEAGLDVAACPRCQAVQIGDPGAVHTVLVPERVTARERREDARLTDERDDRERRRFNGITLVDIDPDQPQGLRAWKRVGDLPFGVEFARVATIRTLNLGPSAAAGPEHQIAGTPVQVPGFETCLECGAVRGAHPQAWDPVAERIGTRHSYWCSHKDDGVTAEPVQKLLLAHELTTQALRILLPFSTMELQTRLVSFQAALLLGITKHFGGAPDHLRVVTATMPGGSQELRRRFLVLHDSMPGGTGYLEHLADPTVLHRVLTLAQTTLRDCPCTKEDVRSPCHRCLLPHVSSSDHPYASLRVAKELLDEILKDWDTEKIDTLSGVRIDQLADSELEAQFVRTLVDWGSRTAEAGSVTPRAGERGMEYELRFTRPDGGTTRWLFQDHVRQLTSAPSEPDYLLTRIDGQSTRIAVFLDGYAYHASASINRIADDAVKREALRAEGMQVWQFTHRDVMAWRAAVEDASESRAARAPAEDLLSEGALNAARQLHQQMVGAPRADDTLDPVLRNPIETLLELLADPDPAKWSRRAAALLNGFAGSGSPRTLIDRQVVGERLGDVLAGEAVPPTADTAGSDALALDVQSLHGSRLLGLLDRRPEPDTGVPGMSAWSAFVLLDDREAALTDPGHRERWADWLRWSNLLQLLTGGQAGSLPRSFHQVAMSTADTVDPHSVALLAGALPTAPGTPDQLPETWAQAVEYASSRTEELLFALAQESRVRGFDAPEVGFELNDRIPQAELAWPDARMAVFVDADEHRDAAFVSAGWQVAYAETVDAAELAERLERV</sequence>
<dbReference type="SMART" id="SM00487">
    <property type="entry name" value="DEXDc"/>
    <property type="match status" value="1"/>
</dbReference>
<dbReference type="InterPro" id="IPR027417">
    <property type="entry name" value="P-loop_NTPase"/>
</dbReference>
<proteinExistence type="predicted"/>
<evidence type="ECO:0000256" key="2">
    <source>
        <dbReference type="ARBA" id="ARBA00022840"/>
    </source>
</evidence>
<dbReference type="InterPro" id="IPR018973">
    <property type="entry name" value="MZB"/>
</dbReference>
<dbReference type="SMART" id="SM00490">
    <property type="entry name" value="HELICc"/>
    <property type="match status" value="1"/>
</dbReference>
<feature type="domain" description="Helicase ATP-binding" evidence="3">
    <location>
        <begin position="89"/>
        <end position="300"/>
    </location>
</feature>
<dbReference type="PANTHER" id="PTHR47957">
    <property type="entry name" value="ATP-DEPENDENT HELICASE HRQ1"/>
    <property type="match status" value="1"/>
</dbReference>